<dbReference type="Gene3D" id="3.40.630.10">
    <property type="entry name" value="Zn peptidases"/>
    <property type="match status" value="1"/>
</dbReference>
<keyword evidence="4" id="KW-0378">Hydrolase</keyword>
<dbReference type="SUPFAM" id="SSF50978">
    <property type="entry name" value="WD40 repeat-like"/>
    <property type="match status" value="1"/>
</dbReference>
<dbReference type="InterPro" id="IPR051458">
    <property type="entry name" value="Cyt/Met_Dipeptidase"/>
</dbReference>
<evidence type="ECO:0000256" key="5">
    <source>
        <dbReference type="PROSITE-ProRule" id="PRU00221"/>
    </source>
</evidence>
<sequence length="902" mass="100636">MSFIDPELVHKWGHTFSIISIVPFPKKELLFAGTQDSKILVFNLCTYNLVRTIRLGDSHETNTRSSVLCLERSIDENYLFSGGTDSLVRIWSIYDVDRQDGSVQVEEVATVYSVTDIGDIFSLQYLDSLQTLVFGCQNASLLYLDNVFDRLLADTSQSSSSMNRLPHLRYDKFFDSLGPSGHTSHDHASKEPSHLRQTELSSNALRKSISQEGAINQILEIPSENIIPYAHNGFVYSICKLCLLCSSLLGNDVSFKYPVKQHDCQHAFECKEGANEINECIISGGGDGISKVWFLKKDREGSVSMNLIATELNNEETVLAQATEFPFLYCGLSDGIVKIWDLSTKQVVSTLYTPDKSDIISISVYKDHIFAINEAGVTLFYENEIRHWNPQRGKMLSCDVFARFSKSSEKQMSLLVGSNDGSLTLWDLSSVLSYGNAKDYLRNGHIHPRESFMQHSDPVQLNNEDMLSTLRELIAFPSVSQSADTLEKLASRRCASYLQKLFMRLGAESSQLLALETGDNPIVFASFKGKATSTRKQRILWYGHYDVIPASNDKHWKSDPYTLTCEDGYMKGRGVSDNKGPLIAAIYSVASLLNKGELSHDIVFLVEGNEEIGSPGLEQVCKDNLELIGPNIDWIFLSNSTWVDQTHPCLNYGLRGVINAQISITSDESDRHSGIDGGTHREPTAELVNVVSKLQDDSGKILIPNFYDALKPISPQDRKRLEKIIEVASFNKKKTVEELVMNWTKPSLSVTTMRVSGPGNISVIPQCALIGISIRLVPEQGVAEVKAALNGYLTECFDNLKSKNHLKIEIVNSAEAWLGDPTNHAYKIIRDEIANAWKVEPLFVKEGGSIPCIRPLERIFNAPAVQIACGQSTDNAHLDNENLRIENWSKMAIVLSNVFRKL</sequence>
<dbReference type="OrthoDB" id="7832001at2759"/>
<keyword evidence="5" id="KW-0853">WD repeat</keyword>
<dbReference type="InterPro" id="IPR015943">
    <property type="entry name" value="WD40/YVTN_repeat-like_dom_sf"/>
</dbReference>
<dbReference type="GO" id="GO:0006751">
    <property type="term" value="P:glutathione catabolic process"/>
    <property type="evidence" value="ECO:0007669"/>
    <property type="project" value="InterPro"/>
</dbReference>
<dbReference type="EMBL" id="CP058606">
    <property type="protein sequence ID" value="QLG72155.1"/>
    <property type="molecule type" value="Genomic_DNA"/>
</dbReference>
<feature type="repeat" description="WD" evidence="5">
    <location>
        <begin position="414"/>
        <end position="430"/>
    </location>
</feature>
<keyword evidence="8" id="KW-1185">Reference proteome</keyword>
<dbReference type="PANTHER" id="PTHR43270:SF8">
    <property type="entry name" value="DI- AND TRIPEPTIDASE DUG2-RELATED"/>
    <property type="match status" value="1"/>
</dbReference>
<dbReference type="InterPro" id="IPR011650">
    <property type="entry name" value="Peptidase_M20_dimer"/>
</dbReference>
<feature type="repeat" description="WD" evidence="5">
    <location>
        <begin position="327"/>
        <end position="350"/>
    </location>
</feature>
<feature type="domain" description="Peptidase M20 dimerisation" evidence="6">
    <location>
        <begin position="652"/>
        <end position="794"/>
    </location>
</feature>
<evidence type="ECO:0000256" key="2">
    <source>
        <dbReference type="ARBA" id="ARBA00022670"/>
    </source>
</evidence>
<name>A0A7H9B0E2_ZYGMR</name>
<dbReference type="Pfam" id="PF01546">
    <property type="entry name" value="Peptidase_M20"/>
    <property type="match status" value="1"/>
</dbReference>
<protein>
    <recommendedName>
        <fullName evidence="6">Peptidase M20 dimerisation domain-containing protein</fullName>
    </recommendedName>
</protein>
<evidence type="ECO:0000256" key="1">
    <source>
        <dbReference type="ARBA" id="ARBA00006247"/>
    </source>
</evidence>
<dbReference type="Gene3D" id="2.130.10.10">
    <property type="entry name" value="YVTN repeat-like/Quinoprotein amine dehydrogenase"/>
    <property type="match status" value="2"/>
</dbReference>
<dbReference type="Pfam" id="PF07687">
    <property type="entry name" value="M20_dimer"/>
    <property type="match status" value="1"/>
</dbReference>
<dbReference type="GO" id="GO:0006508">
    <property type="term" value="P:proteolysis"/>
    <property type="evidence" value="ECO:0007669"/>
    <property type="project" value="UniProtKB-KW"/>
</dbReference>
<evidence type="ECO:0000313" key="8">
    <source>
        <dbReference type="Proteomes" id="UP000509704"/>
    </source>
</evidence>
<dbReference type="GeneID" id="59235853"/>
<dbReference type="Pfam" id="PF00400">
    <property type="entry name" value="WD40"/>
    <property type="match status" value="1"/>
</dbReference>
<evidence type="ECO:0000259" key="6">
    <source>
        <dbReference type="Pfam" id="PF07687"/>
    </source>
</evidence>
<dbReference type="KEGG" id="zmk:HG535_0C05090"/>
<dbReference type="GO" id="GO:0008233">
    <property type="term" value="F:peptidase activity"/>
    <property type="evidence" value="ECO:0007669"/>
    <property type="project" value="UniProtKB-KW"/>
</dbReference>
<dbReference type="GO" id="GO:0046872">
    <property type="term" value="F:metal ion binding"/>
    <property type="evidence" value="ECO:0007669"/>
    <property type="project" value="UniProtKB-KW"/>
</dbReference>
<evidence type="ECO:0000256" key="3">
    <source>
        <dbReference type="ARBA" id="ARBA00022723"/>
    </source>
</evidence>
<dbReference type="PROSITE" id="PS50082">
    <property type="entry name" value="WD_REPEATS_2"/>
    <property type="match status" value="3"/>
</dbReference>
<gene>
    <name evidence="7" type="ORF">HG535_0C05090</name>
</gene>
<dbReference type="SMART" id="SM00320">
    <property type="entry name" value="WD40"/>
    <property type="match status" value="4"/>
</dbReference>
<organism evidence="7 8">
    <name type="scientific">Zygotorulaspora mrakii</name>
    <name type="common">Zygosaccharomyces mrakii</name>
    <dbReference type="NCBI Taxonomy" id="42260"/>
    <lineage>
        <taxon>Eukaryota</taxon>
        <taxon>Fungi</taxon>
        <taxon>Dikarya</taxon>
        <taxon>Ascomycota</taxon>
        <taxon>Saccharomycotina</taxon>
        <taxon>Saccharomycetes</taxon>
        <taxon>Saccharomycetales</taxon>
        <taxon>Saccharomycetaceae</taxon>
        <taxon>Zygotorulaspora</taxon>
    </lineage>
</organism>
<feature type="repeat" description="WD" evidence="5">
    <location>
        <begin position="60"/>
        <end position="93"/>
    </location>
</feature>
<dbReference type="RefSeq" id="XP_037143883.1">
    <property type="nucleotide sequence ID" value="XM_037287988.1"/>
</dbReference>
<dbReference type="SUPFAM" id="SSF53187">
    <property type="entry name" value="Zn-dependent exopeptidases"/>
    <property type="match status" value="1"/>
</dbReference>
<keyword evidence="3" id="KW-0479">Metal-binding</keyword>
<evidence type="ECO:0000256" key="4">
    <source>
        <dbReference type="ARBA" id="ARBA00022801"/>
    </source>
</evidence>
<reference evidence="7 8" key="1">
    <citation type="submission" date="2020-07" db="EMBL/GenBank/DDBJ databases">
        <title>The yeast mating-type switching endonuclease HO is a domesticated member of an unorthodox homing genetic element family.</title>
        <authorList>
            <person name="Coughlan A.Y."/>
            <person name="Lombardi L."/>
            <person name="Braun-Galleani S."/>
            <person name="Martos A.R."/>
            <person name="Galeote V."/>
            <person name="Bigey F."/>
            <person name="Dequin S."/>
            <person name="Byrne K.P."/>
            <person name="Wolfe K.H."/>
        </authorList>
    </citation>
    <scope>NUCLEOTIDE SEQUENCE [LARGE SCALE GENOMIC DNA]</scope>
    <source>
        <strain evidence="7 8">NRRL Y-6702</strain>
    </source>
</reference>
<dbReference type="PIRSF" id="PIRSF037237">
    <property type="entry name" value="Peptidase_WD_repeats_DUG2"/>
    <property type="match status" value="1"/>
</dbReference>
<comment type="similarity">
    <text evidence="1">Belongs to the peptidase M20A family.</text>
</comment>
<dbReference type="InterPro" id="IPR017149">
    <property type="entry name" value="GSH_degradosome_Dug2"/>
</dbReference>
<dbReference type="PANTHER" id="PTHR43270">
    <property type="entry name" value="BETA-ALA-HIS DIPEPTIDASE"/>
    <property type="match status" value="1"/>
</dbReference>
<dbReference type="Gene3D" id="3.30.70.360">
    <property type="match status" value="1"/>
</dbReference>
<keyword evidence="2" id="KW-0645">Protease</keyword>
<accession>A0A7H9B0E2</accession>
<dbReference type="Proteomes" id="UP000509704">
    <property type="component" value="Chromosome 3"/>
</dbReference>
<dbReference type="AlphaFoldDB" id="A0A7H9B0E2"/>
<proteinExistence type="inferred from homology"/>
<dbReference type="InterPro" id="IPR001680">
    <property type="entry name" value="WD40_rpt"/>
</dbReference>
<evidence type="ECO:0000313" key="7">
    <source>
        <dbReference type="EMBL" id="QLG72155.1"/>
    </source>
</evidence>
<dbReference type="InterPro" id="IPR036322">
    <property type="entry name" value="WD40_repeat_dom_sf"/>
</dbReference>
<dbReference type="InterPro" id="IPR002933">
    <property type="entry name" value="Peptidase_M20"/>
</dbReference>